<keyword evidence="6 8" id="KW-1133">Transmembrane helix</keyword>
<evidence type="ECO:0000256" key="3">
    <source>
        <dbReference type="ARBA" id="ARBA00011489"/>
    </source>
</evidence>
<keyword evidence="5 8" id="KW-0812">Transmembrane</keyword>
<dbReference type="NCBIfam" id="TIGR01569">
    <property type="entry name" value="A_tha_TIGR01569"/>
    <property type="match status" value="1"/>
</dbReference>
<feature type="transmembrane region" description="Helical" evidence="8">
    <location>
        <begin position="50"/>
        <end position="69"/>
    </location>
</feature>
<feature type="transmembrane region" description="Helical" evidence="8">
    <location>
        <begin position="89"/>
        <end position="108"/>
    </location>
</feature>
<dbReference type="Pfam" id="PF04535">
    <property type="entry name" value="CASP_dom"/>
    <property type="match status" value="1"/>
</dbReference>
<dbReference type="EMBL" id="JACEFO010001691">
    <property type="protein sequence ID" value="KAF8720672.1"/>
    <property type="molecule type" value="Genomic_DNA"/>
</dbReference>
<evidence type="ECO:0000256" key="7">
    <source>
        <dbReference type="ARBA" id="ARBA00023136"/>
    </source>
</evidence>
<dbReference type="InterPro" id="IPR006702">
    <property type="entry name" value="CASP_dom"/>
</dbReference>
<evidence type="ECO:0000256" key="2">
    <source>
        <dbReference type="ARBA" id="ARBA00007651"/>
    </source>
</evidence>
<evidence type="ECO:0000259" key="9">
    <source>
        <dbReference type="Pfam" id="PF04535"/>
    </source>
</evidence>
<evidence type="ECO:0000313" key="10">
    <source>
        <dbReference type="EMBL" id="KAF8720672.1"/>
    </source>
</evidence>
<evidence type="ECO:0000256" key="6">
    <source>
        <dbReference type="ARBA" id="ARBA00022989"/>
    </source>
</evidence>
<keyword evidence="4 8" id="KW-1003">Cell membrane</keyword>
<keyword evidence="7 8" id="KW-0472">Membrane</keyword>
<dbReference type="OrthoDB" id="689701at2759"/>
<comment type="subunit">
    <text evidence="3 8">Homodimer and heterodimers.</text>
</comment>
<comment type="subcellular location">
    <subcellularLocation>
        <location evidence="1 8">Cell membrane</location>
        <topology evidence="1 8">Multi-pass membrane protein</topology>
    </subcellularLocation>
</comment>
<evidence type="ECO:0000256" key="1">
    <source>
        <dbReference type="ARBA" id="ARBA00004651"/>
    </source>
</evidence>
<accession>A0A835EWP0</accession>
<dbReference type="PANTHER" id="PTHR33573:SF64">
    <property type="entry name" value="CASP-LIKE PROTEIN 2B1"/>
    <property type="match status" value="1"/>
</dbReference>
<comment type="similarity">
    <text evidence="2 8">Belongs to the Casparian strip membrane proteins (CASP) family.</text>
</comment>
<evidence type="ECO:0000256" key="5">
    <source>
        <dbReference type="ARBA" id="ARBA00022692"/>
    </source>
</evidence>
<keyword evidence="11" id="KW-1185">Reference proteome</keyword>
<dbReference type="PANTHER" id="PTHR33573">
    <property type="entry name" value="CASP-LIKE PROTEIN 4A4"/>
    <property type="match status" value="1"/>
</dbReference>
<feature type="domain" description="Casparian strip membrane protein" evidence="9">
    <location>
        <begin position="43"/>
        <end position="207"/>
    </location>
</feature>
<dbReference type="GO" id="GO:0005886">
    <property type="term" value="C:plasma membrane"/>
    <property type="evidence" value="ECO:0007669"/>
    <property type="project" value="UniProtKB-SubCell"/>
</dbReference>
<proteinExistence type="inferred from homology"/>
<dbReference type="InterPro" id="IPR006459">
    <property type="entry name" value="CASP/CASPL"/>
</dbReference>
<sequence length="222" mass="23549">MDRQGGGSDDIISIASEGGEIVVLPQHRPVVGAALRVPAHTERRLRAAEVALRLAVCGFALLAAVLLGVARETHDFFGLFVKVARYTDMPSLVILVITNGVAASYSLLQGGRCVVSTVRGRAIASRPLACAVFLCDQARQRLFVSLIVYMQVMAYVALSALAGALVAAMIGKFGLAEFGWMKTADFYKKFSMQVTGAILAALVAVVAMVAVSALSAFNLFRL</sequence>
<evidence type="ECO:0000313" key="11">
    <source>
        <dbReference type="Proteomes" id="UP000636709"/>
    </source>
</evidence>
<evidence type="ECO:0000256" key="4">
    <source>
        <dbReference type="ARBA" id="ARBA00022475"/>
    </source>
</evidence>
<reference evidence="10" key="1">
    <citation type="submission" date="2020-07" db="EMBL/GenBank/DDBJ databases">
        <title>Genome sequence and genetic diversity analysis of an under-domesticated orphan crop, white fonio (Digitaria exilis).</title>
        <authorList>
            <person name="Bennetzen J.L."/>
            <person name="Chen S."/>
            <person name="Ma X."/>
            <person name="Wang X."/>
            <person name="Yssel A.E.J."/>
            <person name="Chaluvadi S.R."/>
            <person name="Johnson M."/>
            <person name="Gangashetty P."/>
            <person name="Hamidou F."/>
            <person name="Sanogo M.D."/>
            <person name="Zwaenepoel A."/>
            <person name="Wallace J."/>
            <person name="Van De Peer Y."/>
            <person name="Van Deynze A."/>
        </authorList>
    </citation>
    <scope>NUCLEOTIDE SEQUENCE</scope>
    <source>
        <tissue evidence="10">Leaves</tissue>
    </source>
</reference>
<feature type="transmembrane region" description="Helical" evidence="8">
    <location>
        <begin position="146"/>
        <end position="170"/>
    </location>
</feature>
<organism evidence="10 11">
    <name type="scientific">Digitaria exilis</name>
    <dbReference type="NCBI Taxonomy" id="1010633"/>
    <lineage>
        <taxon>Eukaryota</taxon>
        <taxon>Viridiplantae</taxon>
        <taxon>Streptophyta</taxon>
        <taxon>Embryophyta</taxon>
        <taxon>Tracheophyta</taxon>
        <taxon>Spermatophyta</taxon>
        <taxon>Magnoliopsida</taxon>
        <taxon>Liliopsida</taxon>
        <taxon>Poales</taxon>
        <taxon>Poaceae</taxon>
        <taxon>PACMAD clade</taxon>
        <taxon>Panicoideae</taxon>
        <taxon>Panicodae</taxon>
        <taxon>Paniceae</taxon>
        <taxon>Anthephorinae</taxon>
        <taxon>Digitaria</taxon>
    </lineage>
</organism>
<dbReference type="Proteomes" id="UP000636709">
    <property type="component" value="Unassembled WGS sequence"/>
</dbReference>
<comment type="caution">
    <text evidence="10">The sequence shown here is derived from an EMBL/GenBank/DDBJ whole genome shotgun (WGS) entry which is preliminary data.</text>
</comment>
<dbReference type="AlphaFoldDB" id="A0A835EWP0"/>
<feature type="transmembrane region" description="Helical" evidence="8">
    <location>
        <begin position="190"/>
        <end position="220"/>
    </location>
</feature>
<name>A0A835EWP0_9POAL</name>
<evidence type="ECO:0000256" key="8">
    <source>
        <dbReference type="RuleBase" id="RU361233"/>
    </source>
</evidence>
<gene>
    <name evidence="10" type="ORF">HU200_023573</name>
</gene>
<protein>
    <recommendedName>
        <fullName evidence="8">CASP-like protein</fullName>
    </recommendedName>
</protein>